<evidence type="ECO:0000256" key="1">
    <source>
        <dbReference type="SAM" id="MobiDB-lite"/>
    </source>
</evidence>
<gene>
    <name evidence="3" type="ORF">V5O48_005647</name>
</gene>
<feature type="region of interest" description="Disordered" evidence="1">
    <location>
        <begin position="154"/>
        <end position="217"/>
    </location>
</feature>
<feature type="compositionally biased region" description="Basic and acidic residues" evidence="1">
    <location>
        <begin position="171"/>
        <end position="188"/>
    </location>
</feature>
<dbReference type="Proteomes" id="UP001465976">
    <property type="component" value="Unassembled WGS sequence"/>
</dbReference>
<accession>A0ABR3FLQ2</accession>
<feature type="domain" description="LysM" evidence="2">
    <location>
        <begin position="101"/>
        <end position="145"/>
    </location>
</feature>
<keyword evidence="4" id="KW-1185">Reference proteome</keyword>
<proteinExistence type="predicted"/>
<dbReference type="SUPFAM" id="SSF54106">
    <property type="entry name" value="LysM domain"/>
    <property type="match status" value="1"/>
</dbReference>
<dbReference type="EMBL" id="JBAHYK010000229">
    <property type="protein sequence ID" value="KAL0576349.1"/>
    <property type="molecule type" value="Genomic_DNA"/>
</dbReference>
<dbReference type="Gene3D" id="3.10.350.10">
    <property type="entry name" value="LysM domain"/>
    <property type="match status" value="1"/>
</dbReference>
<dbReference type="InterPro" id="IPR045030">
    <property type="entry name" value="LYSM1-4"/>
</dbReference>
<evidence type="ECO:0000313" key="4">
    <source>
        <dbReference type="Proteomes" id="UP001465976"/>
    </source>
</evidence>
<feature type="region of interest" description="Disordered" evidence="1">
    <location>
        <begin position="311"/>
        <end position="416"/>
    </location>
</feature>
<evidence type="ECO:0000259" key="2">
    <source>
        <dbReference type="PROSITE" id="PS51782"/>
    </source>
</evidence>
<feature type="compositionally biased region" description="Polar residues" evidence="1">
    <location>
        <begin position="157"/>
        <end position="170"/>
    </location>
</feature>
<dbReference type="InterPro" id="IPR036779">
    <property type="entry name" value="LysM_dom_sf"/>
</dbReference>
<dbReference type="InterPro" id="IPR018392">
    <property type="entry name" value="LysM"/>
</dbReference>
<dbReference type="PANTHER" id="PTHR20932:SF8">
    <property type="entry name" value="LD22649P"/>
    <property type="match status" value="1"/>
</dbReference>
<dbReference type="Pfam" id="PF01476">
    <property type="entry name" value="LysM"/>
    <property type="match status" value="1"/>
</dbReference>
<dbReference type="PANTHER" id="PTHR20932">
    <property type="entry name" value="LYSM AND PUTATIVE PEPTIDOGLYCAN-BINDING DOMAIN-CONTAINING PROTEIN"/>
    <property type="match status" value="1"/>
</dbReference>
<dbReference type="PROSITE" id="PS51782">
    <property type="entry name" value="LYSM"/>
    <property type="match status" value="1"/>
</dbReference>
<dbReference type="CDD" id="cd00118">
    <property type="entry name" value="LysM"/>
    <property type="match status" value="1"/>
</dbReference>
<organism evidence="3 4">
    <name type="scientific">Marasmius crinis-equi</name>
    <dbReference type="NCBI Taxonomy" id="585013"/>
    <lineage>
        <taxon>Eukaryota</taxon>
        <taxon>Fungi</taxon>
        <taxon>Dikarya</taxon>
        <taxon>Basidiomycota</taxon>
        <taxon>Agaricomycotina</taxon>
        <taxon>Agaricomycetes</taxon>
        <taxon>Agaricomycetidae</taxon>
        <taxon>Agaricales</taxon>
        <taxon>Marasmiineae</taxon>
        <taxon>Marasmiaceae</taxon>
        <taxon>Marasmius</taxon>
    </lineage>
</organism>
<comment type="caution">
    <text evidence="3">The sequence shown here is derived from an EMBL/GenBank/DDBJ whole genome shotgun (WGS) entry which is preliminary data.</text>
</comment>
<sequence>MDRIQIGLATMQKLRRRGADLRLSNDNPLLLAVAALRAVALASFLGHTISFGPEVSSGFADSGVTRPHLNRVLTSKLIDLEGEDETMENVEIEVGEEKEVLVHKVAQRDSLAGVALKYGITIGDLRRANHLWASDSIHLREELYIPLDKASRRQTETDGQAANIRSQSPKDCNRDTLIDDTIPGDHPDAPTPTIRKIPTKHLSFFPPPAKRPATDARERASLELPHESNNHSWTATTPSTSLNTILTALPIPASTRDSIMARLSFDSSSSSFSDQDHELDDVRVGRHARSLSHDSVIDGYDTARIVRRSRPGVLRKAHGRPESSAIKLDNLPHHDTPAYPLSSPNRSSASPDITSPIPVRTVQMEPSPTMHLPSPKKEPRSKTLGANDASRRGKSRPKLIDIEFDSNVSASAPEHG</sequence>
<feature type="compositionally biased region" description="Polar residues" evidence="1">
    <location>
        <begin position="342"/>
        <end position="353"/>
    </location>
</feature>
<name>A0ABR3FLQ2_9AGAR</name>
<protein>
    <recommendedName>
        <fullName evidence="2">LysM domain-containing protein</fullName>
    </recommendedName>
</protein>
<evidence type="ECO:0000313" key="3">
    <source>
        <dbReference type="EMBL" id="KAL0576349.1"/>
    </source>
</evidence>
<dbReference type="SMART" id="SM00257">
    <property type="entry name" value="LysM"/>
    <property type="match status" value="1"/>
</dbReference>
<reference evidence="3 4" key="1">
    <citation type="submission" date="2024-02" db="EMBL/GenBank/DDBJ databases">
        <title>A draft genome for the cacao thread blight pathogen Marasmius crinis-equi.</title>
        <authorList>
            <person name="Cohen S.P."/>
            <person name="Baruah I.K."/>
            <person name="Amoako-Attah I."/>
            <person name="Bukari Y."/>
            <person name="Meinhardt L.W."/>
            <person name="Bailey B.A."/>
        </authorList>
    </citation>
    <scope>NUCLEOTIDE SEQUENCE [LARGE SCALE GENOMIC DNA]</scope>
    <source>
        <strain evidence="3 4">GH-76</strain>
    </source>
</reference>